<gene>
    <name evidence="2" type="ORF">CRM22_003099</name>
</gene>
<dbReference type="Proteomes" id="UP000308267">
    <property type="component" value="Unassembled WGS sequence"/>
</dbReference>
<accession>A0A4S2M7N0</accession>
<dbReference type="AlphaFoldDB" id="A0A4S2M7N0"/>
<organism evidence="2 3">
    <name type="scientific">Opisthorchis felineus</name>
    <dbReference type="NCBI Taxonomy" id="147828"/>
    <lineage>
        <taxon>Eukaryota</taxon>
        <taxon>Metazoa</taxon>
        <taxon>Spiralia</taxon>
        <taxon>Lophotrochozoa</taxon>
        <taxon>Platyhelminthes</taxon>
        <taxon>Trematoda</taxon>
        <taxon>Digenea</taxon>
        <taxon>Opisthorchiida</taxon>
        <taxon>Opisthorchiata</taxon>
        <taxon>Opisthorchiidae</taxon>
        <taxon>Opisthorchis</taxon>
    </lineage>
</organism>
<evidence type="ECO:0000259" key="1">
    <source>
        <dbReference type="Pfam" id="PF05347"/>
    </source>
</evidence>
<reference evidence="2 3" key="1">
    <citation type="journal article" date="2019" name="BMC Genomics">
        <title>New insights from Opisthorchis felineus genome: update on genomics of the epidemiologically important liver flukes.</title>
        <authorList>
            <person name="Ershov N.I."/>
            <person name="Mordvinov V.A."/>
            <person name="Prokhortchouk E.B."/>
            <person name="Pakharukova M.Y."/>
            <person name="Gunbin K.V."/>
            <person name="Ustyantsev K."/>
            <person name="Genaev M.A."/>
            <person name="Blinov A.G."/>
            <person name="Mazur A."/>
            <person name="Boulygina E."/>
            <person name="Tsygankova S."/>
            <person name="Khrameeva E."/>
            <person name="Chekanov N."/>
            <person name="Fan G."/>
            <person name="Xiao A."/>
            <person name="Zhang H."/>
            <person name="Xu X."/>
            <person name="Yang H."/>
            <person name="Solovyev V."/>
            <person name="Lee S.M."/>
            <person name="Liu X."/>
            <person name="Afonnikov D.A."/>
            <person name="Skryabin K.G."/>
        </authorList>
    </citation>
    <scope>NUCLEOTIDE SEQUENCE [LARGE SCALE GENOMIC DNA]</scope>
    <source>
        <strain evidence="2">AK-0245</strain>
        <tissue evidence="2">Whole organism</tissue>
    </source>
</reference>
<dbReference type="EMBL" id="SJOL01005254">
    <property type="protein sequence ID" value="TGZ70629.1"/>
    <property type="molecule type" value="Genomic_DNA"/>
</dbReference>
<comment type="caution">
    <text evidence="2">The sequence shown here is derived from an EMBL/GenBank/DDBJ whole genome shotgun (WGS) entry which is preliminary data.</text>
</comment>
<dbReference type="OrthoDB" id="277888at2759"/>
<dbReference type="STRING" id="147828.A0A4S2M7N0"/>
<dbReference type="InterPro" id="IPR008011">
    <property type="entry name" value="Complex1_LYR_dom"/>
</dbReference>
<protein>
    <recommendedName>
        <fullName evidence="1">Complex 1 LYR protein domain-containing protein</fullName>
    </recommendedName>
</protein>
<name>A0A4S2M7N0_OPIFE</name>
<feature type="domain" description="Complex 1 LYR protein" evidence="1">
    <location>
        <begin position="27"/>
        <end position="83"/>
    </location>
</feature>
<keyword evidence="3" id="KW-1185">Reference proteome</keyword>
<dbReference type="Pfam" id="PF05347">
    <property type="entry name" value="Complex1_LYR"/>
    <property type="match status" value="1"/>
</dbReference>
<evidence type="ECO:0000313" key="3">
    <source>
        <dbReference type="Proteomes" id="UP000308267"/>
    </source>
</evidence>
<sequence>MSYLIVHIRKLGRISPVTCSRFIMNRREVISLYKSLLRYAETVKYSDSSYLKSRIRQAFQSNKFVTDEKLVEFLVKKGQAILELKRIL</sequence>
<proteinExistence type="predicted"/>
<evidence type="ECO:0000313" key="2">
    <source>
        <dbReference type="EMBL" id="TGZ70629.1"/>
    </source>
</evidence>